<sequence length="373" mass="41994">MSATPARETASVLDIERLVAALPPEGQERFERLFHVAGAVGEIRPPQHMYRWIERYFGSVDAILRQKVVKITNRATTEGALFNDLRAKRPLEARIPAALHEELARSAPDPFCEPLVNTPEDVFGRIEGRCCVTASNIAKYDGWHGVIVFNDHDPLAFDEEAVIDFLDVARRWWTAAHARDAEAIYPLFMWNCLWKAGASIPHGHAQMSLTKGMHYAKIEQLRRSAQIHRMVFGHNYFDEFYAVHRDLGLAREYRGVRVLANLVPVKEKEIVLLGERLDENLASAIYRALHCLTDGLNVTSFNLVVYLPPLDESAAGGEWADFPVVVRMVDRGDPMNRTADFGAMELYAASVVSSDPFKVAENLFACFDRQGQS</sequence>
<accession>A0A6J4VRX4</accession>
<dbReference type="AlphaFoldDB" id="A0A6J4VRX4"/>
<proteinExistence type="predicted"/>
<gene>
    <name evidence="1" type="ORF">AVDCRST_MAG88-3923</name>
</gene>
<dbReference type="EMBL" id="CADCWM010000965">
    <property type="protein sequence ID" value="CAA9585827.1"/>
    <property type="molecule type" value="Genomic_DNA"/>
</dbReference>
<dbReference type="InterPro" id="IPR036265">
    <property type="entry name" value="HIT-like_sf"/>
</dbReference>
<evidence type="ECO:0008006" key="2">
    <source>
        <dbReference type="Google" id="ProtNLM"/>
    </source>
</evidence>
<dbReference type="SUPFAM" id="SSF54197">
    <property type="entry name" value="HIT-like"/>
    <property type="match status" value="1"/>
</dbReference>
<reference evidence="1" key="1">
    <citation type="submission" date="2020-02" db="EMBL/GenBank/DDBJ databases">
        <authorList>
            <person name="Meier V. D."/>
        </authorList>
    </citation>
    <scope>NUCLEOTIDE SEQUENCE</scope>
    <source>
        <strain evidence="1">AVDCRST_MAG88</strain>
    </source>
</reference>
<name>A0A6J4VRX4_9BACT</name>
<protein>
    <recommendedName>
        <fullName evidence="2">Galactose-1-phosphate uridylyltransferase</fullName>
    </recommendedName>
</protein>
<organism evidence="1">
    <name type="scientific">uncultured Thermomicrobiales bacterium</name>
    <dbReference type="NCBI Taxonomy" id="1645740"/>
    <lineage>
        <taxon>Bacteria</taxon>
        <taxon>Pseudomonadati</taxon>
        <taxon>Thermomicrobiota</taxon>
        <taxon>Thermomicrobia</taxon>
        <taxon>Thermomicrobiales</taxon>
        <taxon>environmental samples</taxon>
    </lineage>
</organism>
<evidence type="ECO:0000313" key="1">
    <source>
        <dbReference type="EMBL" id="CAA9585827.1"/>
    </source>
</evidence>